<dbReference type="SMART" id="SM00342">
    <property type="entry name" value="HTH_ARAC"/>
    <property type="match status" value="1"/>
</dbReference>
<evidence type="ECO:0000256" key="3">
    <source>
        <dbReference type="ARBA" id="ARBA00023163"/>
    </source>
</evidence>
<organism evidence="5 6">
    <name type="scientific">Flavobacterium fryxellicola</name>
    <dbReference type="NCBI Taxonomy" id="249352"/>
    <lineage>
        <taxon>Bacteria</taxon>
        <taxon>Pseudomonadati</taxon>
        <taxon>Bacteroidota</taxon>
        <taxon>Flavobacteriia</taxon>
        <taxon>Flavobacteriales</taxon>
        <taxon>Flavobacteriaceae</taxon>
        <taxon>Flavobacterium</taxon>
    </lineage>
</organism>
<dbReference type="PANTHER" id="PTHR43280:SF32">
    <property type="entry name" value="TRANSCRIPTIONAL REGULATORY PROTEIN"/>
    <property type="match status" value="1"/>
</dbReference>
<dbReference type="InterPro" id="IPR009057">
    <property type="entry name" value="Homeodomain-like_sf"/>
</dbReference>
<dbReference type="GO" id="GO:0003700">
    <property type="term" value="F:DNA-binding transcription factor activity"/>
    <property type="evidence" value="ECO:0007669"/>
    <property type="project" value="InterPro"/>
</dbReference>
<name>A0A167ULB1_9FLAO</name>
<gene>
    <name evidence="5" type="ORF">FBFR_14355</name>
</gene>
<evidence type="ECO:0000256" key="2">
    <source>
        <dbReference type="ARBA" id="ARBA00023125"/>
    </source>
</evidence>
<dbReference type="InterPro" id="IPR018060">
    <property type="entry name" value="HTH_AraC"/>
</dbReference>
<dbReference type="SUPFAM" id="SSF46689">
    <property type="entry name" value="Homeodomain-like"/>
    <property type="match status" value="1"/>
</dbReference>
<evidence type="ECO:0000256" key="1">
    <source>
        <dbReference type="ARBA" id="ARBA00023015"/>
    </source>
</evidence>
<keyword evidence="2" id="KW-0238">DNA-binding</keyword>
<dbReference type="Gene3D" id="1.10.10.60">
    <property type="entry name" value="Homeodomain-like"/>
    <property type="match status" value="1"/>
</dbReference>
<dbReference type="RefSeq" id="WP_066082538.1">
    <property type="nucleotide sequence ID" value="NZ_FRDK01000008.1"/>
</dbReference>
<sequence length="288" mass="34421">MCEIKNINSTAITQNKLKFSIYKTIDFLPYMKELDVPHRHNYNMILLNERNSGKQLVDFEECIIEPFSITCLHYGQIHQWLDYDKIEGYIIVFENDFFALRHQNYELSEFSFLTYRHKIPYAKVSKEQFENVKSIALWMLKEFSGKGNNFDKHLYSLLNLMLLELDRLFEPNNKNTEFSQSLQLIYHFEELIDKYFREKHFVKDYASVLHVRPNYLNAVCNEVTKSSAGDLIRNRIILEAKRLLIHEKKTASEIAYELGFTDNSYFGRFFKKYENNTPDGFKKMFLKN</sequence>
<reference evidence="5 6" key="1">
    <citation type="submission" date="2016-03" db="EMBL/GenBank/DDBJ databases">
        <title>Draft genome sequence of Flavobacterium fryxellicola DSM 16209.</title>
        <authorList>
            <person name="Shin S.-K."/>
            <person name="Yi H."/>
        </authorList>
    </citation>
    <scope>NUCLEOTIDE SEQUENCE [LARGE SCALE GENOMIC DNA]</scope>
    <source>
        <strain evidence="5 6">DSM 16209</strain>
    </source>
</reference>
<evidence type="ECO:0000259" key="4">
    <source>
        <dbReference type="PROSITE" id="PS01124"/>
    </source>
</evidence>
<protein>
    <recommendedName>
        <fullName evidence="4">HTH araC/xylS-type domain-containing protein</fullName>
    </recommendedName>
</protein>
<evidence type="ECO:0000313" key="6">
    <source>
        <dbReference type="Proteomes" id="UP000077164"/>
    </source>
</evidence>
<dbReference type="STRING" id="249352.SAMN05444395_10879"/>
<feature type="domain" description="HTH araC/xylS-type" evidence="4">
    <location>
        <begin position="186"/>
        <end position="284"/>
    </location>
</feature>
<keyword evidence="1" id="KW-0805">Transcription regulation</keyword>
<dbReference type="Proteomes" id="UP000077164">
    <property type="component" value="Unassembled WGS sequence"/>
</dbReference>
<proteinExistence type="predicted"/>
<dbReference type="GO" id="GO:0043565">
    <property type="term" value="F:sequence-specific DNA binding"/>
    <property type="evidence" value="ECO:0007669"/>
    <property type="project" value="InterPro"/>
</dbReference>
<keyword evidence="3" id="KW-0804">Transcription</keyword>
<comment type="caution">
    <text evidence="5">The sequence shown here is derived from an EMBL/GenBank/DDBJ whole genome shotgun (WGS) entry which is preliminary data.</text>
</comment>
<keyword evidence="6" id="KW-1185">Reference proteome</keyword>
<dbReference type="PANTHER" id="PTHR43280">
    <property type="entry name" value="ARAC-FAMILY TRANSCRIPTIONAL REGULATOR"/>
    <property type="match status" value="1"/>
</dbReference>
<dbReference type="PROSITE" id="PS01124">
    <property type="entry name" value="HTH_ARAC_FAMILY_2"/>
    <property type="match status" value="1"/>
</dbReference>
<dbReference type="OrthoDB" id="2585681at2"/>
<dbReference type="AlphaFoldDB" id="A0A167ULB1"/>
<dbReference type="EMBL" id="LVJE01000044">
    <property type="protein sequence ID" value="OAB25683.1"/>
    <property type="molecule type" value="Genomic_DNA"/>
</dbReference>
<evidence type="ECO:0000313" key="5">
    <source>
        <dbReference type="EMBL" id="OAB25683.1"/>
    </source>
</evidence>
<dbReference type="Pfam" id="PF12833">
    <property type="entry name" value="HTH_18"/>
    <property type="match status" value="1"/>
</dbReference>
<accession>A0A167ULB1</accession>